<name>A0AAD9US22_ACRCE</name>
<reference evidence="1" key="2">
    <citation type="journal article" date="2023" name="Science">
        <title>Genomic signatures of disease resistance in endangered staghorn corals.</title>
        <authorList>
            <person name="Vollmer S.V."/>
            <person name="Selwyn J.D."/>
            <person name="Despard B.A."/>
            <person name="Roesel C.L."/>
        </authorList>
    </citation>
    <scope>NUCLEOTIDE SEQUENCE</scope>
    <source>
        <strain evidence="1">K2</strain>
    </source>
</reference>
<dbReference type="Proteomes" id="UP001249851">
    <property type="component" value="Unassembled WGS sequence"/>
</dbReference>
<sequence>MKSKITFDTIFMPMASPVVATNLTNSKRPATTHLTDFNLANLKLKESWGSYTRYVLTDYKDTYTESPSSPKKKGPLSIKF</sequence>
<protein>
    <submittedName>
        <fullName evidence="1">Uncharacterized protein</fullName>
    </submittedName>
</protein>
<reference evidence="1" key="1">
    <citation type="journal article" date="2023" name="G3 (Bethesda)">
        <title>Whole genome assembly and annotation of the endangered Caribbean coral Acropora cervicornis.</title>
        <authorList>
            <person name="Selwyn J.D."/>
            <person name="Vollmer S.V."/>
        </authorList>
    </citation>
    <scope>NUCLEOTIDE SEQUENCE</scope>
    <source>
        <strain evidence="1">K2</strain>
    </source>
</reference>
<comment type="caution">
    <text evidence="1">The sequence shown here is derived from an EMBL/GenBank/DDBJ whole genome shotgun (WGS) entry which is preliminary data.</text>
</comment>
<organism evidence="1 2">
    <name type="scientific">Acropora cervicornis</name>
    <name type="common">Staghorn coral</name>
    <dbReference type="NCBI Taxonomy" id="6130"/>
    <lineage>
        <taxon>Eukaryota</taxon>
        <taxon>Metazoa</taxon>
        <taxon>Cnidaria</taxon>
        <taxon>Anthozoa</taxon>
        <taxon>Hexacorallia</taxon>
        <taxon>Scleractinia</taxon>
        <taxon>Astrocoeniina</taxon>
        <taxon>Acroporidae</taxon>
        <taxon>Acropora</taxon>
    </lineage>
</organism>
<keyword evidence="2" id="KW-1185">Reference proteome</keyword>
<dbReference type="EMBL" id="JARQWQ010000167">
    <property type="protein sequence ID" value="KAK2547816.1"/>
    <property type="molecule type" value="Genomic_DNA"/>
</dbReference>
<evidence type="ECO:0000313" key="1">
    <source>
        <dbReference type="EMBL" id="KAK2547816.1"/>
    </source>
</evidence>
<accession>A0AAD9US22</accession>
<gene>
    <name evidence="1" type="ORF">P5673_032154</name>
</gene>
<dbReference type="AlphaFoldDB" id="A0AAD9US22"/>
<proteinExistence type="predicted"/>
<evidence type="ECO:0000313" key="2">
    <source>
        <dbReference type="Proteomes" id="UP001249851"/>
    </source>
</evidence>